<dbReference type="Pfam" id="PF00990">
    <property type="entry name" value="GGDEF"/>
    <property type="match status" value="1"/>
</dbReference>
<reference evidence="4 5" key="1">
    <citation type="journal article" date="2009" name="J. Bacteriol.">
        <title>Draft genome sequence of the extremely acidophilic bacterium Acidithiobacillus caldus ATCC 51756 reveals metabolic versatility in the genus Acidithiobacillus.</title>
        <authorList>
            <person name="Valdes J."/>
            <person name="Quatrini R."/>
            <person name="Hallberg K."/>
            <person name="Dopson M."/>
            <person name="Valenzuela P.D."/>
            <person name="Holmes D.S."/>
        </authorList>
    </citation>
    <scope>NUCLEOTIDE SEQUENCE [LARGE SCALE GENOMIC DNA]</scope>
    <source>
        <strain evidence="5">ATCC 51756 / DSM 8584 / KU</strain>
    </source>
</reference>
<dbReference type="FunFam" id="3.30.70.270:FF:000001">
    <property type="entry name" value="Diguanylate cyclase domain protein"/>
    <property type="match status" value="1"/>
</dbReference>
<feature type="domain" description="PAS" evidence="1">
    <location>
        <begin position="123"/>
        <end position="194"/>
    </location>
</feature>
<evidence type="ECO:0000259" key="3">
    <source>
        <dbReference type="PROSITE" id="PS50887"/>
    </source>
</evidence>
<organism evidence="4 5">
    <name type="scientific">Acidithiobacillus caldus (strain ATCC 51756 / DSM 8584 / KU)</name>
    <dbReference type="NCBI Taxonomy" id="637389"/>
    <lineage>
        <taxon>Bacteria</taxon>
        <taxon>Pseudomonadati</taxon>
        <taxon>Pseudomonadota</taxon>
        <taxon>Acidithiobacillia</taxon>
        <taxon>Acidithiobacillales</taxon>
        <taxon>Acidithiobacillaceae</taxon>
        <taxon>Acidithiobacillus</taxon>
    </lineage>
</organism>
<dbReference type="Gene3D" id="3.30.450.20">
    <property type="entry name" value="PAS domain"/>
    <property type="match status" value="2"/>
</dbReference>
<accession>A0A059ZUC6</accession>
<dbReference type="PANTHER" id="PTHR44757:SF2">
    <property type="entry name" value="BIOFILM ARCHITECTURE MAINTENANCE PROTEIN MBAA"/>
    <property type="match status" value="1"/>
</dbReference>
<dbReference type="CDD" id="cd01949">
    <property type="entry name" value="GGDEF"/>
    <property type="match status" value="1"/>
</dbReference>
<dbReference type="PANTHER" id="PTHR44757">
    <property type="entry name" value="DIGUANYLATE CYCLASE DGCP"/>
    <property type="match status" value="1"/>
</dbReference>
<evidence type="ECO:0000259" key="1">
    <source>
        <dbReference type="PROSITE" id="PS50112"/>
    </source>
</evidence>
<dbReference type="SMART" id="SM00267">
    <property type="entry name" value="GGDEF"/>
    <property type="match status" value="1"/>
</dbReference>
<dbReference type="AlphaFoldDB" id="A0A059ZUC6"/>
<dbReference type="InterPro" id="IPR000160">
    <property type="entry name" value="GGDEF_dom"/>
</dbReference>
<dbReference type="Pfam" id="PF13426">
    <property type="entry name" value="PAS_9"/>
    <property type="match status" value="2"/>
</dbReference>
<protein>
    <submittedName>
        <fullName evidence="4">Response regulator/GGDEF domain protein</fullName>
    </submittedName>
</protein>
<proteinExistence type="predicted"/>
<gene>
    <name evidence="4" type="ORF">Acaty_c1328</name>
</gene>
<dbReference type="SMART" id="SM00091">
    <property type="entry name" value="PAS"/>
    <property type="match status" value="2"/>
</dbReference>
<dbReference type="PROSITE" id="PS50887">
    <property type="entry name" value="GGDEF"/>
    <property type="match status" value="1"/>
</dbReference>
<dbReference type="InterPro" id="IPR029787">
    <property type="entry name" value="Nucleotide_cyclase"/>
</dbReference>
<dbReference type="eggNOG" id="COG2199">
    <property type="taxonomic scope" value="Bacteria"/>
</dbReference>
<dbReference type="SUPFAM" id="SSF55785">
    <property type="entry name" value="PYP-like sensor domain (PAS domain)"/>
    <property type="match status" value="2"/>
</dbReference>
<evidence type="ECO:0000313" key="4">
    <source>
        <dbReference type="EMBL" id="AIA55195.1"/>
    </source>
</evidence>
<dbReference type="SMART" id="SM00086">
    <property type="entry name" value="PAC"/>
    <property type="match status" value="2"/>
</dbReference>
<name>A0A059ZUC6_ACICK</name>
<dbReference type="EMBL" id="CP005986">
    <property type="protein sequence ID" value="AIA55195.1"/>
    <property type="molecule type" value="Genomic_DNA"/>
</dbReference>
<dbReference type="InterPro" id="IPR000700">
    <property type="entry name" value="PAS-assoc_C"/>
</dbReference>
<dbReference type="NCBIfam" id="TIGR00254">
    <property type="entry name" value="GGDEF"/>
    <property type="match status" value="1"/>
</dbReference>
<dbReference type="KEGG" id="acz:Acaty_c1328"/>
<dbReference type="InterPro" id="IPR035965">
    <property type="entry name" value="PAS-like_dom_sf"/>
</dbReference>
<dbReference type="InterPro" id="IPR000014">
    <property type="entry name" value="PAS"/>
</dbReference>
<sequence length="437" mass="49176">MSDLFMNYPTAHTLVRDGKIIFLNPAAIRLFGGVHAEQFIGQPVLDFIHPMDREYVRHRIALLGPDRRQNEPTEIRILTLDGQVRILATASAVAFAEDGGQVIIATGIDVTSFHRLQDELRSSEETFRRLFENMHDLFYRTNAADELTLIGPGVERVFGYRQAEVYGMPVANAYVIPAQRTQLWARLRKYGEINNRIVKLRHKDGHALDIAITAKMIFDDTGHFQGVEGLLRDVTEELRLRRELQILATIDNLTGLLNRRTFLEQANQAVGIVSRYREPMVFLIVDIDNFKEINDNLGHLLGDEAIRKIVAAGRSCLRENDIFGRLGGDEFGIILRQCEPTEALQICQRILARVREVRIRLRGKGADTHMSVSLGVTPVCRTDRPFARALARADRALYLAKSSGRCCCAYQALEGSPVLPLQAADSNLDLGAIRDHV</sequence>
<evidence type="ECO:0000259" key="2">
    <source>
        <dbReference type="PROSITE" id="PS50113"/>
    </source>
</evidence>
<dbReference type="CDD" id="cd00130">
    <property type="entry name" value="PAS"/>
    <property type="match status" value="2"/>
</dbReference>
<dbReference type="Gene3D" id="3.30.70.270">
    <property type="match status" value="1"/>
</dbReference>
<dbReference type="GO" id="GO:0003824">
    <property type="term" value="F:catalytic activity"/>
    <property type="evidence" value="ECO:0007669"/>
    <property type="project" value="UniProtKB-ARBA"/>
</dbReference>
<dbReference type="InterPro" id="IPR001610">
    <property type="entry name" value="PAC"/>
</dbReference>
<feature type="domain" description="PAC" evidence="2">
    <location>
        <begin position="191"/>
        <end position="246"/>
    </location>
</feature>
<dbReference type="NCBIfam" id="TIGR00229">
    <property type="entry name" value="sensory_box"/>
    <property type="match status" value="2"/>
</dbReference>
<dbReference type="Proteomes" id="UP000005522">
    <property type="component" value="Chromosome"/>
</dbReference>
<dbReference type="PROSITE" id="PS50112">
    <property type="entry name" value="PAS"/>
    <property type="match status" value="2"/>
</dbReference>
<dbReference type="SUPFAM" id="SSF55073">
    <property type="entry name" value="Nucleotide cyclase"/>
    <property type="match status" value="1"/>
</dbReference>
<feature type="domain" description="PAS" evidence="1">
    <location>
        <begin position="17"/>
        <end position="60"/>
    </location>
</feature>
<dbReference type="InterPro" id="IPR052155">
    <property type="entry name" value="Biofilm_reg_signaling"/>
</dbReference>
<feature type="domain" description="PAC" evidence="2">
    <location>
        <begin position="71"/>
        <end position="122"/>
    </location>
</feature>
<feature type="domain" description="GGDEF" evidence="3">
    <location>
        <begin position="278"/>
        <end position="413"/>
    </location>
</feature>
<dbReference type="PROSITE" id="PS50113">
    <property type="entry name" value="PAC"/>
    <property type="match status" value="2"/>
</dbReference>
<evidence type="ECO:0000313" key="5">
    <source>
        <dbReference type="Proteomes" id="UP000005522"/>
    </source>
</evidence>
<dbReference type="InterPro" id="IPR043128">
    <property type="entry name" value="Rev_trsase/Diguanyl_cyclase"/>
</dbReference>
<dbReference type="HOGENOM" id="CLU_000445_11_4_6"/>